<evidence type="ECO:0000256" key="2">
    <source>
        <dbReference type="ARBA" id="ARBA00023163"/>
    </source>
</evidence>
<dbReference type="PANTHER" id="PTHR11019">
    <property type="entry name" value="HTH-TYPE TRANSCRIPTIONAL REGULATOR NIMR"/>
    <property type="match status" value="1"/>
</dbReference>
<evidence type="ECO:0000256" key="1">
    <source>
        <dbReference type="ARBA" id="ARBA00023015"/>
    </source>
</evidence>
<dbReference type="InterPro" id="IPR011051">
    <property type="entry name" value="RmlC_Cupin_sf"/>
</dbReference>
<dbReference type="SMART" id="SM00342">
    <property type="entry name" value="HTH_ARAC"/>
    <property type="match status" value="1"/>
</dbReference>
<sequence length="283" mass="30898">MPVHRQPGPTAGATSQLWPSGGRHLWPSGESSEVQSHARGHLVYAANGVLAVHTERGTSIVPANRVAWTPAGFTHQHRAHGDTDMRIVFLAPSLARLVPDRPVVFLASGLVREVLLALTGPRSYDPAVPDYSRPARSRLLRVLVEELSEAPEQPLHLPEPQDDRLRAIARLLHETPADSSTLAELGKAVGAGSRTLSRLFHDELGMTFYEWRTQLRVHHALVLLAEGHDTTRTATACGWANPSSFIAAFTDIIGTTPGRYRSGRVVQDQIVVAQDQEQGSDRP</sequence>
<feature type="domain" description="HTH araC/xylS-type" evidence="4">
    <location>
        <begin position="166"/>
        <end position="263"/>
    </location>
</feature>
<keyword evidence="6" id="KW-1185">Reference proteome</keyword>
<dbReference type="EMBL" id="JBHEZZ010000028">
    <property type="protein sequence ID" value="MFC1406361.1"/>
    <property type="molecule type" value="Genomic_DNA"/>
</dbReference>
<dbReference type="Gene3D" id="2.60.120.10">
    <property type="entry name" value="Jelly Rolls"/>
    <property type="match status" value="1"/>
</dbReference>
<keyword evidence="1" id="KW-0805">Transcription regulation</keyword>
<dbReference type="Gene3D" id="1.10.10.60">
    <property type="entry name" value="Homeodomain-like"/>
    <property type="match status" value="1"/>
</dbReference>
<dbReference type="RefSeq" id="WP_084714625.1">
    <property type="nucleotide sequence ID" value="NZ_JBHEZZ010000028.1"/>
</dbReference>
<accession>A0ABV6UY25</accession>
<organism evidence="5 6">
    <name type="scientific">Streptacidiphilus cavernicola</name>
    <dbReference type="NCBI Taxonomy" id="3342716"/>
    <lineage>
        <taxon>Bacteria</taxon>
        <taxon>Bacillati</taxon>
        <taxon>Actinomycetota</taxon>
        <taxon>Actinomycetes</taxon>
        <taxon>Kitasatosporales</taxon>
        <taxon>Streptomycetaceae</taxon>
        <taxon>Streptacidiphilus</taxon>
    </lineage>
</organism>
<evidence type="ECO:0000256" key="3">
    <source>
        <dbReference type="SAM" id="MobiDB-lite"/>
    </source>
</evidence>
<dbReference type="Proteomes" id="UP001592528">
    <property type="component" value="Unassembled WGS sequence"/>
</dbReference>
<comment type="caution">
    <text evidence="5">The sequence shown here is derived from an EMBL/GenBank/DDBJ whole genome shotgun (WGS) entry which is preliminary data.</text>
</comment>
<evidence type="ECO:0000259" key="4">
    <source>
        <dbReference type="PROSITE" id="PS01124"/>
    </source>
</evidence>
<dbReference type="InterPro" id="IPR009057">
    <property type="entry name" value="Homeodomain-like_sf"/>
</dbReference>
<gene>
    <name evidence="5" type="ORF">ACEZDJ_34200</name>
</gene>
<feature type="region of interest" description="Disordered" evidence="3">
    <location>
        <begin position="1"/>
        <end position="32"/>
    </location>
</feature>
<name>A0ABV6UY25_9ACTN</name>
<keyword evidence="2" id="KW-0804">Transcription</keyword>
<dbReference type="PROSITE" id="PS01124">
    <property type="entry name" value="HTH_ARAC_FAMILY_2"/>
    <property type="match status" value="1"/>
</dbReference>
<evidence type="ECO:0000313" key="6">
    <source>
        <dbReference type="Proteomes" id="UP001592528"/>
    </source>
</evidence>
<dbReference type="Pfam" id="PF12833">
    <property type="entry name" value="HTH_18"/>
    <property type="match status" value="1"/>
</dbReference>
<dbReference type="CDD" id="cd06124">
    <property type="entry name" value="cupin_NimR-like_N"/>
    <property type="match status" value="1"/>
</dbReference>
<dbReference type="PANTHER" id="PTHR11019:SF199">
    <property type="entry name" value="HTH-TYPE TRANSCRIPTIONAL REGULATOR NIMR"/>
    <property type="match status" value="1"/>
</dbReference>
<evidence type="ECO:0000313" key="5">
    <source>
        <dbReference type="EMBL" id="MFC1406361.1"/>
    </source>
</evidence>
<reference evidence="5 6" key="1">
    <citation type="submission" date="2024-09" db="EMBL/GenBank/DDBJ databases">
        <authorList>
            <person name="Lee S.D."/>
        </authorList>
    </citation>
    <scope>NUCLEOTIDE SEQUENCE [LARGE SCALE GENOMIC DNA]</scope>
    <source>
        <strain evidence="5 6">N1-5</strain>
    </source>
</reference>
<dbReference type="InterPro" id="IPR018060">
    <property type="entry name" value="HTH_AraC"/>
</dbReference>
<dbReference type="InterPro" id="IPR014710">
    <property type="entry name" value="RmlC-like_jellyroll"/>
</dbReference>
<protein>
    <submittedName>
        <fullName evidence="5">Helix-turn-helix domain-containing protein</fullName>
    </submittedName>
</protein>
<dbReference type="SUPFAM" id="SSF46689">
    <property type="entry name" value="Homeodomain-like"/>
    <property type="match status" value="1"/>
</dbReference>
<proteinExistence type="predicted"/>
<dbReference type="SUPFAM" id="SSF51182">
    <property type="entry name" value="RmlC-like cupins"/>
    <property type="match status" value="1"/>
</dbReference>